<keyword evidence="1" id="KW-0812">Transmembrane</keyword>
<keyword evidence="1" id="KW-1133">Transmembrane helix</keyword>
<reference evidence="2" key="2">
    <citation type="journal article" date="2015" name="Fish Shellfish Immunol.">
        <title>Early steps in the European eel (Anguilla anguilla)-Vibrio vulnificus interaction in the gills: Role of the RtxA13 toxin.</title>
        <authorList>
            <person name="Callol A."/>
            <person name="Pajuelo D."/>
            <person name="Ebbesson L."/>
            <person name="Teles M."/>
            <person name="MacKenzie S."/>
            <person name="Amaro C."/>
        </authorList>
    </citation>
    <scope>NUCLEOTIDE SEQUENCE</scope>
</reference>
<proteinExistence type="predicted"/>
<organism evidence="2">
    <name type="scientific">Anguilla anguilla</name>
    <name type="common">European freshwater eel</name>
    <name type="synonym">Muraena anguilla</name>
    <dbReference type="NCBI Taxonomy" id="7936"/>
    <lineage>
        <taxon>Eukaryota</taxon>
        <taxon>Metazoa</taxon>
        <taxon>Chordata</taxon>
        <taxon>Craniata</taxon>
        <taxon>Vertebrata</taxon>
        <taxon>Euteleostomi</taxon>
        <taxon>Actinopterygii</taxon>
        <taxon>Neopterygii</taxon>
        <taxon>Teleostei</taxon>
        <taxon>Anguilliformes</taxon>
        <taxon>Anguillidae</taxon>
        <taxon>Anguilla</taxon>
    </lineage>
</organism>
<feature type="transmembrane region" description="Helical" evidence="1">
    <location>
        <begin position="24"/>
        <end position="43"/>
    </location>
</feature>
<keyword evidence="1" id="KW-0472">Membrane</keyword>
<reference evidence="2" key="1">
    <citation type="submission" date="2014-11" db="EMBL/GenBank/DDBJ databases">
        <authorList>
            <person name="Amaro Gonzalez C."/>
        </authorList>
    </citation>
    <scope>NUCLEOTIDE SEQUENCE</scope>
</reference>
<name>A0A0E9X0E8_ANGAN</name>
<dbReference type="AlphaFoldDB" id="A0A0E9X0E8"/>
<protein>
    <submittedName>
        <fullName evidence="2">Uncharacterized protein</fullName>
    </submittedName>
</protein>
<evidence type="ECO:0000256" key="1">
    <source>
        <dbReference type="SAM" id="Phobius"/>
    </source>
</evidence>
<sequence>MKSGVVKNGKEPPQNKRKSLGRYLIYRNIYFSIFLCGQIVPFYDKLNIFALVLRFQFNISILHQGHLTGRICLGKATPK</sequence>
<dbReference type="EMBL" id="GBXM01013404">
    <property type="protein sequence ID" value="JAH95173.1"/>
    <property type="molecule type" value="Transcribed_RNA"/>
</dbReference>
<accession>A0A0E9X0E8</accession>
<evidence type="ECO:0000313" key="2">
    <source>
        <dbReference type="EMBL" id="JAH95173.1"/>
    </source>
</evidence>